<keyword evidence="9" id="KW-1185">Reference proteome</keyword>
<evidence type="ECO:0000256" key="5">
    <source>
        <dbReference type="ARBA" id="ARBA00023136"/>
    </source>
</evidence>
<evidence type="ECO:0000256" key="4">
    <source>
        <dbReference type="ARBA" id="ARBA00022989"/>
    </source>
</evidence>
<feature type="transmembrane region" description="Helical" evidence="7">
    <location>
        <begin position="405"/>
        <end position="427"/>
    </location>
</feature>
<feature type="transmembrane region" description="Helical" evidence="7">
    <location>
        <begin position="110"/>
        <end position="130"/>
    </location>
</feature>
<feature type="transmembrane region" description="Helical" evidence="7">
    <location>
        <begin position="234"/>
        <end position="250"/>
    </location>
</feature>
<feature type="transmembrane region" description="Helical" evidence="7">
    <location>
        <begin position="339"/>
        <end position="360"/>
    </location>
</feature>
<evidence type="ECO:0000256" key="6">
    <source>
        <dbReference type="SAM" id="MobiDB-lite"/>
    </source>
</evidence>
<feature type="transmembrane region" description="Helical" evidence="7">
    <location>
        <begin position="372"/>
        <end position="393"/>
    </location>
</feature>
<evidence type="ECO:0000313" key="9">
    <source>
        <dbReference type="Proteomes" id="UP000748752"/>
    </source>
</evidence>
<feature type="transmembrane region" description="Helical" evidence="7">
    <location>
        <begin position="23"/>
        <end position="42"/>
    </location>
</feature>
<feature type="transmembrane region" description="Helical" evidence="7">
    <location>
        <begin position="165"/>
        <end position="190"/>
    </location>
</feature>
<keyword evidence="2 7" id="KW-0812">Transmembrane</keyword>
<organism evidence="8 9">
    <name type="scientific">Thiohalocapsa halophila</name>
    <dbReference type="NCBI Taxonomy" id="69359"/>
    <lineage>
        <taxon>Bacteria</taxon>
        <taxon>Pseudomonadati</taxon>
        <taxon>Pseudomonadota</taxon>
        <taxon>Gammaproteobacteria</taxon>
        <taxon>Chromatiales</taxon>
        <taxon>Chromatiaceae</taxon>
        <taxon>Thiohalocapsa</taxon>
    </lineage>
</organism>
<dbReference type="PANTHER" id="PTHR30474:SF3">
    <property type="entry name" value="PEPTIDOGLYCAN GLYCOSYLTRANSFERASE RODA"/>
    <property type="match status" value="1"/>
</dbReference>
<evidence type="ECO:0000313" key="8">
    <source>
        <dbReference type="EMBL" id="MBK1632170.1"/>
    </source>
</evidence>
<evidence type="ECO:0000256" key="3">
    <source>
        <dbReference type="ARBA" id="ARBA00022960"/>
    </source>
</evidence>
<dbReference type="PANTHER" id="PTHR30474">
    <property type="entry name" value="CELL CYCLE PROTEIN"/>
    <property type="match status" value="1"/>
</dbReference>
<comment type="caution">
    <text evidence="8">The sequence shown here is derived from an EMBL/GenBank/DDBJ whole genome shotgun (WGS) entry which is preliminary data.</text>
</comment>
<dbReference type="InterPro" id="IPR001182">
    <property type="entry name" value="FtsW/RodA"/>
</dbReference>
<evidence type="ECO:0000256" key="1">
    <source>
        <dbReference type="ARBA" id="ARBA00004141"/>
    </source>
</evidence>
<keyword evidence="3" id="KW-0133">Cell shape</keyword>
<proteinExistence type="predicted"/>
<comment type="subcellular location">
    <subcellularLocation>
        <location evidence="1">Membrane</location>
        <topology evidence="1">Multi-pass membrane protein</topology>
    </subcellularLocation>
</comment>
<sequence length="454" mass="47912">MAKPARPVTLSDRWAARAPERRLLLWVIFAIGVGFLMVLGALPKDGIAVRWTDLVPPVGFALAFFGAHLVFVAAGFRGDQLLLALVAFLAGIGLLAQFRMGVYAGEGLALAHLLLPAGVVVLALVTVALLEGRYRALAAGIWPWAVLSLIIVAAVLLTGQRFRGAVYGAGFMTPTEALKLTAIVFAAAFIDRHAKALAKWRGPIPFPPLRPLWPLALFAALLLGLLLVQRDLGLVLILGVALLLMLAAGTKRVGYLFYGALAAGAAGFAVLQLFSHGQRRVAGWLDPFADPTGAGWQVLQGLSGMYAGGLWGEGFSQARPRYTPIAESDFIYAVVAEELGFIGSALLLVLFALLCWRLILIASRAKSPFGMLTATGIAGVFTVQTLLNVGGVTKAIPITGVTLPFISQGGSSLLVTCLSLGLVLAISDGEPKPVKKKKASARQARSPSRRRAVA</sequence>
<evidence type="ECO:0008006" key="10">
    <source>
        <dbReference type="Google" id="ProtNLM"/>
    </source>
</evidence>
<dbReference type="Pfam" id="PF01098">
    <property type="entry name" value="FTSW_RODA_SPOVE"/>
    <property type="match status" value="1"/>
</dbReference>
<keyword evidence="5 7" id="KW-0472">Membrane</keyword>
<feature type="region of interest" description="Disordered" evidence="6">
    <location>
        <begin position="431"/>
        <end position="454"/>
    </location>
</feature>
<feature type="transmembrane region" description="Helical" evidence="7">
    <location>
        <begin position="81"/>
        <end position="98"/>
    </location>
</feature>
<feature type="transmembrane region" description="Helical" evidence="7">
    <location>
        <begin position="137"/>
        <end position="159"/>
    </location>
</feature>
<reference evidence="8 9" key="1">
    <citation type="journal article" date="2020" name="Microorganisms">
        <title>Osmotic Adaptation and Compatible Solute Biosynthesis of Phototrophic Bacteria as Revealed from Genome Analyses.</title>
        <authorList>
            <person name="Imhoff J.F."/>
            <person name="Rahn T."/>
            <person name="Kunzel S."/>
            <person name="Keller A."/>
            <person name="Neulinger S.C."/>
        </authorList>
    </citation>
    <scope>NUCLEOTIDE SEQUENCE [LARGE SCALE GENOMIC DNA]</scope>
    <source>
        <strain evidence="8 9">DSM 6210</strain>
    </source>
</reference>
<feature type="transmembrane region" description="Helical" evidence="7">
    <location>
        <begin position="255"/>
        <end position="274"/>
    </location>
</feature>
<dbReference type="RefSeq" id="WP_200239482.1">
    <property type="nucleotide sequence ID" value="NZ_NRRV01000041.1"/>
</dbReference>
<dbReference type="EMBL" id="NRRV01000041">
    <property type="protein sequence ID" value="MBK1632170.1"/>
    <property type="molecule type" value="Genomic_DNA"/>
</dbReference>
<feature type="transmembrane region" description="Helical" evidence="7">
    <location>
        <begin position="54"/>
        <end position="74"/>
    </location>
</feature>
<protein>
    <recommendedName>
        <fullName evidence="10">Cell wall polymerase</fullName>
    </recommendedName>
</protein>
<name>A0ABS1CJT5_9GAMM</name>
<gene>
    <name evidence="8" type="ORF">CKO31_15780</name>
</gene>
<dbReference type="Proteomes" id="UP000748752">
    <property type="component" value="Unassembled WGS sequence"/>
</dbReference>
<feature type="transmembrane region" description="Helical" evidence="7">
    <location>
        <begin position="211"/>
        <end position="228"/>
    </location>
</feature>
<evidence type="ECO:0000256" key="2">
    <source>
        <dbReference type="ARBA" id="ARBA00022692"/>
    </source>
</evidence>
<accession>A0ABS1CJT5</accession>
<keyword evidence="4 7" id="KW-1133">Transmembrane helix</keyword>
<evidence type="ECO:0000256" key="7">
    <source>
        <dbReference type="SAM" id="Phobius"/>
    </source>
</evidence>